<dbReference type="Pfam" id="PF06886">
    <property type="entry name" value="TPX2"/>
    <property type="match status" value="1"/>
</dbReference>
<evidence type="ECO:0000313" key="8">
    <source>
        <dbReference type="EMBL" id="KAF7830293.1"/>
    </source>
</evidence>
<keyword evidence="5" id="KW-0206">Cytoskeleton</keyword>
<dbReference type="InterPro" id="IPR027329">
    <property type="entry name" value="TPX2_C"/>
</dbReference>
<feature type="compositionally biased region" description="Basic residues" evidence="6">
    <location>
        <begin position="311"/>
        <end position="320"/>
    </location>
</feature>
<feature type="domain" description="TPX2 C-terminal" evidence="7">
    <location>
        <begin position="230"/>
        <end position="305"/>
    </location>
</feature>
<dbReference type="PANTHER" id="PTHR31358:SF29">
    <property type="entry name" value="PROTEIN WVD2-LIKE 5-RELATED"/>
    <property type="match status" value="1"/>
</dbReference>
<keyword evidence="9" id="KW-1185">Reference proteome</keyword>
<reference evidence="8" key="1">
    <citation type="submission" date="2020-09" db="EMBL/GenBank/DDBJ databases">
        <title>Genome-Enabled Discovery of Anthraquinone Biosynthesis in Senna tora.</title>
        <authorList>
            <person name="Kang S.-H."/>
            <person name="Pandey R.P."/>
            <person name="Lee C.-M."/>
            <person name="Sim J.-S."/>
            <person name="Jeong J.-T."/>
            <person name="Choi B.-S."/>
            <person name="Jung M."/>
            <person name="Ginzburg D."/>
            <person name="Zhao K."/>
            <person name="Won S.Y."/>
            <person name="Oh T.-J."/>
            <person name="Yu Y."/>
            <person name="Kim N.-H."/>
            <person name="Lee O.R."/>
            <person name="Lee T.-H."/>
            <person name="Bashyal P."/>
            <person name="Kim T.-S."/>
            <person name="Lee W.-H."/>
            <person name="Kawkins C."/>
            <person name="Kim C.-K."/>
            <person name="Kim J.S."/>
            <person name="Ahn B.O."/>
            <person name="Rhee S.Y."/>
            <person name="Sohng J.K."/>
        </authorList>
    </citation>
    <scope>NUCLEOTIDE SEQUENCE</scope>
    <source>
        <tissue evidence="8">Leaf</tissue>
    </source>
</reference>
<accession>A0A834TX29</accession>
<evidence type="ECO:0000313" key="9">
    <source>
        <dbReference type="Proteomes" id="UP000634136"/>
    </source>
</evidence>
<dbReference type="PANTHER" id="PTHR31358">
    <property type="entry name" value="PROTEIN WVD2-LIKE 4"/>
    <property type="match status" value="1"/>
</dbReference>
<dbReference type="InterPro" id="IPR044833">
    <property type="entry name" value="WDL5/6"/>
</dbReference>
<evidence type="ECO:0000256" key="2">
    <source>
        <dbReference type="ARBA" id="ARBA00005885"/>
    </source>
</evidence>
<gene>
    <name evidence="8" type="ORF">G2W53_012626</name>
</gene>
<sequence length="472" mass="51262">MMDPSNHSLADGLEAIHQNGIHEEAFNSGKGGVVSNDINPNVAEITDALALNGDFENVVKLDDTATNDSCMGEIKEGSIDNVKSINVTISKEEEVKITIQTKQSRASKGPIKNKNVKPPSPKVIYASGPKKNKDGKDEEAPSGAPNGSLALNNRSRQPIKSRSFNEKQTQVSNESGKSDAAPAEAPMDKKIPKLSRKEPVDEVQGEEESSFTIAEDTKPRRAGALPNYGFSFKCDERAEKRKEFYTKLEEKIHAKEVEKSNLQAKTKETQEAEIKMLRKSLNFKATPMPSFYQEPPPPKVELKKIPTTRAKSPKLGRKKSSSNSEAEGNTGSSSRQGRLSLDEKASQSNFAKVASPVHQKKPQRKSLPPRLQSERTSSSNSKIAGTSAKPKAINERKTIPSVPNKDSTMSNATGEENSTVFSETGEAAPHMEELNALLSDMPSEVVPPVNGDTVVEEQPQLASVQGPIASEH</sequence>
<comment type="similarity">
    <text evidence="2">Belongs to the TPX2 family.</text>
</comment>
<evidence type="ECO:0000256" key="5">
    <source>
        <dbReference type="ARBA" id="ARBA00023212"/>
    </source>
</evidence>
<dbReference type="GO" id="GO:0008017">
    <property type="term" value="F:microtubule binding"/>
    <property type="evidence" value="ECO:0007669"/>
    <property type="project" value="InterPro"/>
</dbReference>
<feature type="region of interest" description="Disordered" evidence="6">
    <location>
        <begin position="100"/>
        <end position="228"/>
    </location>
</feature>
<organism evidence="8 9">
    <name type="scientific">Senna tora</name>
    <dbReference type="NCBI Taxonomy" id="362788"/>
    <lineage>
        <taxon>Eukaryota</taxon>
        <taxon>Viridiplantae</taxon>
        <taxon>Streptophyta</taxon>
        <taxon>Embryophyta</taxon>
        <taxon>Tracheophyta</taxon>
        <taxon>Spermatophyta</taxon>
        <taxon>Magnoliopsida</taxon>
        <taxon>eudicotyledons</taxon>
        <taxon>Gunneridae</taxon>
        <taxon>Pentapetalae</taxon>
        <taxon>rosids</taxon>
        <taxon>fabids</taxon>
        <taxon>Fabales</taxon>
        <taxon>Fabaceae</taxon>
        <taxon>Caesalpinioideae</taxon>
        <taxon>Cassia clade</taxon>
        <taxon>Senna</taxon>
    </lineage>
</organism>
<dbReference type="AlphaFoldDB" id="A0A834TX29"/>
<comment type="caution">
    <text evidence="8">The sequence shown here is derived from an EMBL/GenBank/DDBJ whole genome shotgun (WGS) entry which is preliminary data.</text>
</comment>
<name>A0A834TX29_9FABA</name>
<evidence type="ECO:0000259" key="7">
    <source>
        <dbReference type="Pfam" id="PF06886"/>
    </source>
</evidence>
<feature type="compositionally biased region" description="Polar residues" evidence="6">
    <location>
        <begin position="374"/>
        <end position="384"/>
    </location>
</feature>
<feature type="compositionally biased region" description="Polar residues" evidence="6">
    <location>
        <begin position="149"/>
        <end position="175"/>
    </location>
</feature>
<comment type="subcellular location">
    <subcellularLocation>
        <location evidence="1">Cytoplasm</location>
        <location evidence="1">Cytoskeleton</location>
    </subcellularLocation>
</comment>
<evidence type="ECO:0000256" key="6">
    <source>
        <dbReference type="SAM" id="MobiDB-lite"/>
    </source>
</evidence>
<protein>
    <submittedName>
        <fullName evidence="8">Protein WVD2-like 5</fullName>
    </submittedName>
</protein>
<dbReference type="EMBL" id="JAAIUW010000005">
    <property type="protein sequence ID" value="KAF7830293.1"/>
    <property type="molecule type" value="Genomic_DNA"/>
</dbReference>
<dbReference type="OrthoDB" id="1939285at2759"/>
<evidence type="ECO:0000256" key="1">
    <source>
        <dbReference type="ARBA" id="ARBA00004245"/>
    </source>
</evidence>
<evidence type="ECO:0000256" key="3">
    <source>
        <dbReference type="ARBA" id="ARBA00022490"/>
    </source>
</evidence>
<keyword evidence="3" id="KW-0963">Cytoplasm</keyword>
<feature type="region of interest" description="Disordered" evidence="6">
    <location>
        <begin position="280"/>
        <end position="472"/>
    </location>
</feature>
<proteinExistence type="inferred from homology"/>
<keyword evidence="4" id="KW-0493">Microtubule</keyword>
<dbReference type="Proteomes" id="UP000634136">
    <property type="component" value="Unassembled WGS sequence"/>
</dbReference>
<feature type="compositionally biased region" description="Polar residues" evidence="6">
    <location>
        <begin position="321"/>
        <end position="337"/>
    </location>
</feature>
<evidence type="ECO:0000256" key="4">
    <source>
        <dbReference type="ARBA" id="ARBA00022701"/>
    </source>
</evidence>
<dbReference type="GO" id="GO:0005874">
    <property type="term" value="C:microtubule"/>
    <property type="evidence" value="ECO:0007669"/>
    <property type="project" value="UniProtKB-KW"/>
</dbReference>
<feature type="compositionally biased region" description="Basic and acidic residues" evidence="6">
    <location>
        <begin position="186"/>
        <end position="200"/>
    </location>
</feature>
<feature type="compositionally biased region" description="Polar residues" evidence="6">
    <location>
        <begin position="404"/>
        <end position="422"/>
    </location>
</feature>